<dbReference type="HOGENOM" id="CLU_2867823_0_0_1"/>
<feature type="region of interest" description="Disordered" evidence="1">
    <location>
        <begin position="1"/>
        <end position="39"/>
    </location>
</feature>
<evidence type="ECO:0000313" key="3">
    <source>
        <dbReference type="Proteomes" id="UP000016922"/>
    </source>
</evidence>
<sequence>MPHLHATYSPSAPRSCQEIPSSNKHPANALSEHRPPEIQTLPAVSPDFVREISAWAWGFSGMEV</sequence>
<proteinExistence type="predicted"/>
<accession>S3DX24</accession>
<dbReference type="GeneID" id="19467727"/>
<evidence type="ECO:0000313" key="2">
    <source>
        <dbReference type="EMBL" id="EPE36516.1"/>
    </source>
</evidence>
<feature type="compositionally biased region" description="Polar residues" evidence="1">
    <location>
        <begin position="8"/>
        <end position="25"/>
    </location>
</feature>
<dbReference type="EMBL" id="KE145352">
    <property type="protein sequence ID" value="EPE36516.1"/>
    <property type="molecule type" value="Genomic_DNA"/>
</dbReference>
<name>S3DX24_GLAL2</name>
<dbReference type="RefSeq" id="XP_008075831.1">
    <property type="nucleotide sequence ID" value="XM_008077640.1"/>
</dbReference>
<organism evidence="2 3">
    <name type="scientific">Glarea lozoyensis (strain ATCC 20868 / MF5171)</name>
    <dbReference type="NCBI Taxonomy" id="1116229"/>
    <lineage>
        <taxon>Eukaryota</taxon>
        <taxon>Fungi</taxon>
        <taxon>Dikarya</taxon>
        <taxon>Ascomycota</taxon>
        <taxon>Pezizomycotina</taxon>
        <taxon>Leotiomycetes</taxon>
        <taxon>Helotiales</taxon>
        <taxon>Helotiaceae</taxon>
        <taxon>Glarea</taxon>
    </lineage>
</organism>
<reference evidence="2 3" key="1">
    <citation type="journal article" date="2013" name="BMC Genomics">
        <title>Genomics-driven discovery of the pneumocandin biosynthetic gene cluster in the fungus Glarea lozoyensis.</title>
        <authorList>
            <person name="Chen L."/>
            <person name="Yue Q."/>
            <person name="Zhang X."/>
            <person name="Xiang M."/>
            <person name="Wang C."/>
            <person name="Li S."/>
            <person name="Che Y."/>
            <person name="Ortiz-Lopez F.J."/>
            <person name="Bills G.F."/>
            <person name="Liu X."/>
            <person name="An Z."/>
        </authorList>
    </citation>
    <scope>NUCLEOTIDE SEQUENCE [LARGE SCALE GENOMIC DNA]</scope>
    <source>
        <strain evidence="3">ATCC 20868 / MF5171</strain>
    </source>
</reference>
<gene>
    <name evidence="2" type="ORF">GLAREA_08679</name>
</gene>
<evidence type="ECO:0000256" key="1">
    <source>
        <dbReference type="SAM" id="MobiDB-lite"/>
    </source>
</evidence>
<keyword evidence="3" id="KW-1185">Reference proteome</keyword>
<dbReference type="Proteomes" id="UP000016922">
    <property type="component" value="Unassembled WGS sequence"/>
</dbReference>
<protein>
    <submittedName>
        <fullName evidence="2">Uncharacterized protein</fullName>
    </submittedName>
</protein>
<dbReference type="KEGG" id="glz:GLAREA_08679"/>
<dbReference type="AlphaFoldDB" id="S3DX24"/>